<proteinExistence type="predicted"/>
<evidence type="ECO:0000256" key="1">
    <source>
        <dbReference type="ARBA" id="ARBA00023125"/>
    </source>
</evidence>
<accession>A0A6M3L1E7</accession>
<evidence type="ECO:0000313" key="4">
    <source>
        <dbReference type="EMBL" id="QJA87581.1"/>
    </source>
</evidence>
<dbReference type="GO" id="GO:0015074">
    <property type="term" value="P:DNA integration"/>
    <property type="evidence" value="ECO:0007669"/>
    <property type="project" value="InterPro"/>
</dbReference>
<reference evidence="4" key="1">
    <citation type="submission" date="2020-03" db="EMBL/GenBank/DDBJ databases">
        <title>The deep terrestrial virosphere.</title>
        <authorList>
            <person name="Holmfeldt K."/>
            <person name="Nilsson E."/>
            <person name="Simone D."/>
            <person name="Lopez-Fernandez M."/>
            <person name="Wu X."/>
            <person name="de Brujin I."/>
            <person name="Lundin D."/>
            <person name="Andersson A."/>
            <person name="Bertilsson S."/>
            <person name="Dopson M."/>
        </authorList>
    </citation>
    <scope>NUCLEOTIDE SEQUENCE</scope>
    <source>
        <strain evidence="4">MM415B02955</strain>
    </source>
</reference>
<evidence type="ECO:0000259" key="3">
    <source>
        <dbReference type="PROSITE" id="PS51898"/>
    </source>
</evidence>
<evidence type="ECO:0000256" key="2">
    <source>
        <dbReference type="ARBA" id="ARBA00023172"/>
    </source>
</evidence>
<dbReference type="InterPro" id="IPR011010">
    <property type="entry name" value="DNA_brk_join_enz"/>
</dbReference>
<dbReference type="SUPFAM" id="SSF56349">
    <property type="entry name" value="DNA breaking-rejoining enzymes"/>
    <property type="match status" value="1"/>
</dbReference>
<dbReference type="GO" id="GO:0003677">
    <property type="term" value="F:DNA binding"/>
    <property type="evidence" value="ECO:0007669"/>
    <property type="project" value="UniProtKB-KW"/>
</dbReference>
<dbReference type="Gene3D" id="1.10.443.10">
    <property type="entry name" value="Intergrase catalytic core"/>
    <property type="match status" value="1"/>
</dbReference>
<dbReference type="InterPro" id="IPR050090">
    <property type="entry name" value="Tyrosine_recombinase_XerCD"/>
</dbReference>
<dbReference type="InterPro" id="IPR013762">
    <property type="entry name" value="Integrase-like_cat_sf"/>
</dbReference>
<keyword evidence="1" id="KW-0238">DNA-binding</keyword>
<dbReference type="PANTHER" id="PTHR30349">
    <property type="entry name" value="PHAGE INTEGRASE-RELATED"/>
    <property type="match status" value="1"/>
</dbReference>
<feature type="domain" description="Tyr recombinase" evidence="3">
    <location>
        <begin position="126"/>
        <end position="311"/>
    </location>
</feature>
<dbReference type="CDD" id="cd00397">
    <property type="entry name" value="DNA_BRE_C"/>
    <property type="match status" value="1"/>
</dbReference>
<keyword evidence="2" id="KW-0233">DNA recombination</keyword>
<dbReference type="AlphaFoldDB" id="A0A6M3L1E7"/>
<sequence>MTLKPFRTPQPSKVAPVFEEQVAGFFQSRNFLRLADDTRASYAQALDVHFMTFIRNKSITDDNLVSERKQVMDLFVHHLQHTVALSGSAIKLYLTIIKLFFRWTGKPLHYSYRRDREDLQDEARRRLMRWFTEAEVERCLNYEFNQRKRRKETSSIRDRAMIRLLVETGIRIGELADIKRGDVILETRTIWINYSKTRPRCVFFSPTTQKLLKSYFWKSGFRKAEIGEGKNLFQPTLLCRSAIRDMLIDLNLKSGRDGRGAHTFRHYCATYLFYAGGMRLPDVARILGDTPDVIEQVYLHPTPVMLLKRIDKAMGWQEDDKTTEEPLD</sequence>
<organism evidence="4">
    <name type="scientific">viral metagenome</name>
    <dbReference type="NCBI Taxonomy" id="1070528"/>
    <lineage>
        <taxon>unclassified sequences</taxon>
        <taxon>metagenomes</taxon>
        <taxon>organismal metagenomes</taxon>
    </lineage>
</organism>
<protein>
    <submittedName>
        <fullName evidence="4">Putative site-specific tyrosine recombinase</fullName>
    </submittedName>
</protein>
<dbReference type="Pfam" id="PF00589">
    <property type="entry name" value="Phage_integrase"/>
    <property type="match status" value="1"/>
</dbReference>
<dbReference type="GO" id="GO:0006310">
    <property type="term" value="P:DNA recombination"/>
    <property type="evidence" value="ECO:0007669"/>
    <property type="project" value="UniProtKB-KW"/>
</dbReference>
<dbReference type="InterPro" id="IPR002104">
    <property type="entry name" value="Integrase_catalytic"/>
</dbReference>
<name>A0A6M3L1E7_9ZZZZ</name>
<gene>
    <name evidence="4" type="ORF">MM415B02955_0003</name>
</gene>
<dbReference type="PANTHER" id="PTHR30349:SF41">
    <property type="entry name" value="INTEGRASE_RECOMBINASE PROTEIN MJ0367-RELATED"/>
    <property type="match status" value="1"/>
</dbReference>
<dbReference type="EMBL" id="MT142718">
    <property type="protein sequence ID" value="QJA87581.1"/>
    <property type="molecule type" value="Genomic_DNA"/>
</dbReference>
<dbReference type="PROSITE" id="PS51898">
    <property type="entry name" value="TYR_RECOMBINASE"/>
    <property type="match status" value="1"/>
</dbReference>